<sequence>METAIRKRFWTIIVDQAEASAHLRQEYEQWRHTRNSCYEQIKLFFSLTGSLPVVGDHLGLGGNRGPYYQALQVTKRLISSTADSEELLLVYELEAETIEELEEYQDGDMVEDV</sequence>
<evidence type="ECO:0000313" key="1">
    <source>
        <dbReference type="EMBL" id="MCB2407015.1"/>
    </source>
</evidence>
<accession>A0ABS8ALD9</accession>
<proteinExistence type="predicted"/>
<dbReference type="RefSeq" id="WP_226171977.1">
    <property type="nucleotide sequence ID" value="NZ_JAJADR010000001.1"/>
</dbReference>
<evidence type="ECO:0008006" key="3">
    <source>
        <dbReference type="Google" id="ProtNLM"/>
    </source>
</evidence>
<name>A0ABS8ALD9_9BACT</name>
<organism evidence="1 2">
    <name type="scientific">Hymenobacter lucidus</name>
    <dbReference type="NCBI Taxonomy" id="2880930"/>
    <lineage>
        <taxon>Bacteria</taxon>
        <taxon>Pseudomonadati</taxon>
        <taxon>Bacteroidota</taxon>
        <taxon>Cytophagia</taxon>
        <taxon>Cytophagales</taxon>
        <taxon>Hymenobacteraceae</taxon>
        <taxon>Hymenobacter</taxon>
    </lineage>
</organism>
<evidence type="ECO:0000313" key="2">
    <source>
        <dbReference type="Proteomes" id="UP001165296"/>
    </source>
</evidence>
<keyword evidence="2" id="KW-1185">Reference proteome</keyword>
<comment type="caution">
    <text evidence="1">The sequence shown here is derived from an EMBL/GenBank/DDBJ whole genome shotgun (WGS) entry which is preliminary data.</text>
</comment>
<gene>
    <name evidence="1" type="ORF">LGH74_03420</name>
</gene>
<reference evidence="1" key="1">
    <citation type="submission" date="2021-10" db="EMBL/GenBank/DDBJ databases">
        <authorList>
            <person name="Dean J.D."/>
            <person name="Kim M.K."/>
            <person name="Newey C.N."/>
            <person name="Stoker T.S."/>
            <person name="Thompson D.W."/>
            <person name="Grose J.H."/>
        </authorList>
    </citation>
    <scope>NUCLEOTIDE SEQUENCE</scope>
    <source>
        <strain evidence="1">BT178</strain>
    </source>
</reference>
<dbReference type="Proteomes" id="UP001165296">
    <property type="component" value="Unassembled WGS sequence"/>
</dbReference>
<dbReference type="EMBL" id="JAJADR010000001">
    <property type="protein sequence ID" value="MCB2407015.1"/>
    <property type="molecule type" value="Genomic_DNA"/>
</dbReference>
<protein>
    <recommendedName>
        <fullName evidence="3">DUF4288 domain-containing protein</fullName>
    </recommendedName>
</protein>